<dbReference type="GO" id="GO:0003887">
    <property type="term" value="F:DNA-directed DNA polymerase activity"/>
    <property type="evidence" value="ECO:0007669"/>
    <property type="project" value="UniProtKB-UniRule"/>
</dbReference>
<reference evidence="13" key="1">
    <citation type="submission" date="2020-07" db="EMBL/GenBank/DDBJ databases">
        <title>Huge and variable diversity of episymbiotic CPR bacteria and DPANN archaea in groundwater ecosystems.</title>
        <authorList>
            <person name="He C.Y."/>
            <person name="Keren R."/>
            <person name="Whittaker M."/>
            <person name="Farag I.F."/>
            <person name="Doudna J."/>
            <person name="Cate J.H.D."/>
            <person name="Banfield J.F."/>
        </authorList>
    </citation>
    <scope>NUCLEOTIDE SEQUENCE</scope>
    <source>
        <strain evidence="13">NC_groundwater_1226_Ag_S-0.1um_59_124</strain>
    </source>
</reference>
<dbReference type="InterPro" id="IPR022637">
    <property type="entry name" value="DNA_polIII_beta_cen"/>
</dbReference>
<evidence type="ECO:0000256" key="8">
    <source>
        <dbReference type="ARBA" id="ARBA00023125"/>
    </source>
</evidence>
<dbReference type="Gene3D" id="3.70.10.10">
    <property type="match status" value="1"/>
</dbReference>
<comment type="caution">
    <text evidence="13">The sequence shown here is derived from an EMBL/GenBank/DDBJ whole genome shotgun (WGS) entry which is preliminary data.</text>
</comment>
<dbReference type="GO" id="GO:0008408">
    <property type="term" value="F:3'-5' exonuclease activity"/>
    <property type="evidence" value="ECO:0007669"/>
    <property type="project" value="InterPro"/>
</dbReference>
<comment type="function">
    <text evidence="9">Confers DNA tethering and processivity to DNA polymerases and other proteins. Acts as a clamp, forming a ring around DNA (a reaction catalyzed by the clamp-loading complex) which diffuses in an ATP-independent manner freely and bidirectionally along dsDNA. Initially characterized for its ability to contact the catalytic subunit of DNA polymerase III (Pol III), a complex, multichain enzyme responsible for most of the replicative synthesis in bacteria; Pol III exhibits 3'-5' exonuclease proofreading activity. The beta chain is required for initiation of replication as well as for processivity of DNA replication.</text>
</comment>
<dbReference type="SMART" id="SM00480">
    <property type="entry name" value="POL3Bc"/>
    <property type="match status" value="1"/>
</dbReference>
<dbReference type="NCBIfam" id="TIGR00663">
    <property type="entry name" value="dnan"/>
    <property type="match status" value="1"/>
</dbReference>
<dbReference type="InterPro" id="IPR022634">
    <property type="entry name" value="DNA_polIII_beta_N"/>
</dbReference>
<dbReference type="PANTHER" id="PTHR30478">
    <property type="entry name" value="DNA POLYMERASE III SUBUNIT BETA"/>
    <property type="match status" value="1"/>
</dbReference>
<gene>
    <name evidence="13" type="primary">dnaN</name>
    <name evidence="13" type="ORF">HY474_00765</name>
</gene>
<keyword evidence="7 9" id="KW-0239">DNA-directed DNA polymerase</keyword>
<keyword evidence="5 9" id="KW-0548">Nucleotidyltransferase</keyword>
<evidence type="ECO:0000259" key="10">
    <source>
        <dbReference type="Pfam" id="PF00712"/>
    </source>
</evidence>
<dbReference type="GO" id="GO:0009360">
    <property type="term" value="C:DNA polymerase III complex"/>
    <property type="evidence" value="ECO:0007669"/>
    <property type="project" value="InterPro"/>
</dbReference>
<evidence type="ECO:0000256" key="9">
    <source>
        <dbReference type="PIRNR" id="PIRNR000804"/>
    </source>
</evidence>
<evidence type="ECO:0000256" key="4">
    <source>
        <dbReference type="ARBA" id="ARBA00022679"/>
    </source>
</evidence>
<dbReference type="AlphaFoldDB" id="A0A933DRG9"/>
<keyword evidence="3 9" id="KW-0963">Cytoplasm</keyword>
<dbReference type="Proteomes" id="UP000704960">
    <property type="component" value="Unassembled WGS sequence"/>
</dbReference>
<evidence type="ECO:0000256" key="2">
    <source>
        <dbReference type="ARBA" id="ARBA00010752"/>
    </source>
</evidence>
<comment type="subunit">
    <text evidence="9">Forms a ring-shaped head-to-tail homodimer around DNA.</text>
</comment>
<dbReference type="Pfam" id="PF02768">
    <property type="entry name" value="DNA_pol3_beta_3"/>
    <property type="match status" value="1"/>
</dbReference>
<dbReference type="Pfam" id="PF00712">
    <property type="entry name" value="DNA_pol3_beta"/>
    <property type="match status" value="1"/>
</dbReference>
<keyword evidence="8" id="KW-0238">DNA-binding</keyword>
<evidence type="ECO:0000259" key="11">
    <source>
        <dbReference type="Pfam" id="PF02767"/>
    </source>
</evidence>
<feature type="domain" description="DNA polymerase III beta sliding clamp C-terminal" evidence="12">
    <location>
        <begin position="246"/>
        <end position="364"/>
    </location>
</feature>
<feature type="domain" description="DNA polymerase III beta sliding clamp N-terminal" evidence="10">
    <location>
        <begin position="1"/>
        <end position="118"/>
    </location>
</feature>
<dbReference type="Gene3D" id="3.10.150.10">
    <property type="entry name" value="DNA Polymerase III, subunit A, domain 2"/>
    <property type="match status" value="1"/>
</dbReference>
<dbReference type="EMBL" id="JACQMJ010000004">
    <property type="protein sequence ID" value="MBI4132145.1"/>
    <property type="molecule type" value="Genomic_DNA"/>
</dbReference>
<evidence type="ECO:0000256" key="3">
    <source>
        <dbReference type="ARBA" id="ARBA00022490"/>
    </source>
</evidence>
<dbReference type="PIRSF" id="PIRSF000804">
    <property type="entry name" value="DNA_pol_III_b"/>
    <property type="match status" value="1"/>
</dbReference>
<evidence type="ECO:0000256" key="6">
    <source>
        <dbReference type="ARBA" id="ARBA00022705"/>
    </source>
</evidence>
<protein>
    <recommendedName>
        <fullName evidence="9">Beta sliding clamp</fullName>
    </recommendedName>
</protein>
<dbReference type="GO" id="GO:0003677">
    <property type="term" value="F:DNA binding"/>
    <property type="evidence" value="ECO:0007669"/>
    <property type="project" value="UniProtKB-UniRule"/>
</dbReference>
<comment type="subcellular location">
    <subcellularLocation>
        <location evidence="1 9">Cytoplasm</location>
    </subcellularLocation>
</comment>
<evidence type="ECO:0000256" key="1">
    <source>
        <dbReference type="ARBA" id="ARBA00004496"/>
    </source>
</evidence>
<dbReference type="InterPro" id="IPR001001">
    <property type="entry name" value="DNA_polIII_beta"/>
</dbReference>
<dbReference type="SUPFAM" id="SSF55979">
    <property type="entry name" value="DNA clamp"/>
    <property type="match status" value="3"/>
</dbReference>
<evidence type="ECO:0000313" key="13">
    <source>
        <dbReference type="EMBL" id="MBI4132145.1"/>
    </source>
</evidence>
<evidence type="ECO:0000259" key="12">
    <source>
        <dbReference type="Pfam" id="PF02768"/>
    </source>
</evidence>
<evidence type="ECO:0000256" key="7">
    <source>
        <dbReference type="ARBA" id="ARBA00022932"/>
    </source>
</evidence>
<dbReference type="GO" id="GO:0006271">
    <property type="term" value="P:DNA strand elongation involved in DNA replication"/>
    <property type="evidence" value="ECO:0007669"/>
    <property type="project" value="TreeGrafter"/>
</dbReference>
<proteinExistence type="inferred from homology"/>
<dbReference type="InterPro" id="IPR046938">
    <property type="entry name" value="DNA_clamp_sf"/>
</dbReference>
<dbReference type="CDD" id="cd00140">
    <property type="entry name" value="beta_clamp"/>
    <property type="match status" value="1"/>
</dbReference>
<feature type="domain" description="DNA polymerase III beta sliding clamp central" evidence="11">
    <location>
        <begin position="128"/>
        <end position="242"/>
    </location>
</feature>
<organism evidence="13 14">
    <name type="scientific">Candidatus Sungiibacteriota bacterium</name>
    <dbReference type="NCBI Taxonomy" id="2750080"/>
    <lineage>
        <taxon>Bacteria</taxon>
        <taxon>Candidatus Sungiibacteriota</taxon>
    </lineage>
</organism>
<keyword evidence="6 9" id="KW-0235">DNA replication</keyword>
<dbReference type="GO" id="GO:0005737">
    <property type="term" value="C:cytoplasm"/>
    <property type="evidence" value="ECO:0007669"/>
    <property type="project" value="UniProtKB-SubCell"/>
</dbReference>
<keyword evidence="4 9" id="KW-0808">Transferase</keyword>
<dbReference type="InterPro" id="IPR022635">
    <property type="entry name" value="DNA_polIII_beta_C"/>
</dbReference>
<comment type="similarity">
    <text evidence="2 9">Belongs to the beta sliding clamp family.</text>
</comment>
<dbReference type="Pfam" id="PF02767">
    <property type="entry name" value="DNA_pol3_beta_2"/>
    <property type="match status" value="1"/>
</dbReference>
<evidence type="ECO:0000313" key="14">
    <source>
        <dbReference type="Proteomes" id="UP000704960"/>
    </source>
</evidence>
<accession>A0A933DRG9</accession>
<sequence length="366" mass="39782">MKITCTTENLRSVVAVVERFTGRHITLPILSYILCRADDKKIIFTATNLEIGIERHVPGKVQKAGAAVIPAKPFTQLLTTIRDDTITLEARAQQIILHTPTADVTIVSLNHNDFPTLPVIKREYTFSVPAQEFTGALERVLPAAATSDLKPELSGVLLSTAPATLTLAATDSFRLAEQTMTDHPGIREELACIVPLRTTQELFRSLAAEEGGDVRVSIGEHQAVFEWGGTRILSRLVDGTYPPYRAIIPAAYETTLLVSRIDLMEKIRMAAVFSSRLNDVTLRFSPTELEVATDNAETGSTRARLPVKGRGASGSAVFNYRYFSDGLAAAGGENILLSLNGVSGPTLISNPGDSSYRYLVMPIRSV</sequence>
<evidence type="ECO:0000256" key="5">
    <source>
        <dbReference type="ARBA" id="ARBA00022695"/>
    </source>
</evidence>
<name>A0A933DRG9_9BACT</name>
<dbReference type="PANTHER" id="PTHR30478:SF0">
    <property type="entry name" value="BETA SLIDING CLAMP"/>
    <property type="match status" value="1"/>
</dbReference>